<proteinExistence type="predicted"/>
<evidence type="ECO:0000313" key="1">
    <source>
        <dbReference type="EMBL" id="KII69499.1"/>
    </source>
</evidence>
<keyword evidence="2" id="KW-1185">Reference proteome</keyword>
<name>A0A0C2IVV4_THEKT</name>
<accession>A0A0C2IVV4</accession>
<dbReference type="Proteomes" id="UP000031668">
    <property type="component" value="Unassembled WGS sequence"/>
</dbReference>
<comment type="caution">
    <text evidence="1">The sequence shown here is derived from an EMBL/GenBank/DDBJ whole genome shotgun (WGS) entry which is preliminary data.</text>
</comment>
<protein>
    <submittedName>
        <fullName evidence="1">Uncharacterized protein</fullName>
    </submittedName>
</protein>
<sequence length="138" mass="15434">MTLMIDTIPQMPLDGPSDECLKNSPSVLENHFASMCEDTVLAFTSLSARDRRVLLSHALFCVRNDSSTGSPNVYKSKFVTHLKLLDVETDPVSVIFLIKILNVLKKYGEVNLLLKCLLTLVKGIRLIDSSAKNFWTSF</sequence>
<organism evidence="1 2">
    <name type="scientific">Thelohanellus kitauei</name>
    <name type="common">Myxosporean</name>
    <dbReference type="NCBI Taxonomy" id="669202"/>
    <lineage>
        <taxon>Eukaryota</taxon>
        <taxon>Metazoa</taxon>
        <taxon>Cnidaria</taxon>
        <taxon>Myxozoa</taxon>
        <taxon>Myxosporea</taxon>
        <taxon>Bivalvulida</taxon>
        <taxon>Platysporina</taxon>
        <taxon>Myxobolidae</taxon>
        <taxon>Thelohanellus</taxon>
    </lineage>
</organism>
<gene>
    <name evidence="1" type="ORF">RF11_05620</name>
</gene>
<dbReference type="EMBL" id="JWZT01002406">
    <property type="protein sequence ID" value="KII69499.1"/>
    <property type="molecule type" value="Genomic_DNA"/>
</dbReference>
<reference evidence="1 2" key="1">
    <citation type="journal article" date="2014" name="Genome Biol. Evol.">
        <title>The genome of the myxosporean Thelohanellus kitauei shows adaptations to nutrient acquisition within its fish host.</title>
        <authorList>
            <person name="Yang Y."/>
            <person name="Xiong J."/>
            <person name="Zhou Z."/>
            <person name="Huo F."/>
            <person name="Miao W."/>
            <person name="Ran C."/>
            <person name="Liu Y."/>
            <person name="Zhang J."/>
            <person name="Feng J."/>
            <person name="Wang M."/>
            <person name="Wang M."/>
            <person name="Wang L."/>
            <person name="Yao B."/>
        </authorList>
    </citation>
    <scope>NUCLEOTIDE SEQUENCE [LARGE SCALE GENOMIC DNA]</scope>
    <source>
        <strain evidence="1">Wuqing</strain>
    </source>
</reference>
<evidence type="ECO:0000313" key="2">
    <source>
        <dbReference type="Proteomes" id="UP000031668"/>
    </source>
</evidence>
<dbReference type="AlphaFoldDB" id="A0A0C2IVV4"/>